<comment type="caution">
    <text evidence="5">The sequence shown here is derived from an EMBL/GenBank/DDBJ whole genome shotgun (WGS) entry which is preliminary data.</text>
</comment>
<feature type="compositionally biased region" description="Basic and acidic residues" evidence="2">
    <location>
        <begin position="341"/>
        <end position="361"/>
    </location>
</feature>
<keyword evidence="1" id="KW-0175">Coiled coil</keyword>
<dbReference type="InterPro" id="IPR049192">
    <property type="entry name" value="DUF4246_C"/>
</dbReference>
<dbReference type="eggNOG" id="ENOG502QQIE">
    <property type="taxonomic scope" value="Eukaryota"/>
</dbReference>
<feature type="domain" description="DUF4246" evidence="4">
    <location>
        <begin position="35"/>
        <end position="104"/>
    </location>
</feature>
<dbReference type="InterPro" id="IPR025340">
    <property type="entry name" value="DUF4246"/>
</dbReference>
<organism evidence="5 6">
    <name type="scientific">Metarhizium robertsii</name>
    <dbReference type="NCBI Taxonomy" id="568076"/>
    <lineage>
        <taxon>Eukaryota</taxon>
        <taxon>Fungi</taxon>
        <taxon>Dikarya</taxon>
        <taxon>Ascomycota</taxon>
        <taxon>Pezizomycotina</taxon>
        <taxon>Sordariomycetes</taxon>
        <taxon>Hypocreomycetidae</taxon>
        <taxon>Hypocreales</taxon>
        <taxon>Clavicipitaceae</taxon>
        <taxon>Metarhizium</taxon>
    </lineage>
</organism>
<feature type="region of interest" description="Disordered" evidence="2">
    <location>
        <begin position="334"/>
        <end position="428"/>
    </location>
</feature>
<evidence type="ECO:0000313" key="5">
    <source>
        <dbReference type="EMBL" id="EXV01518.1"/>
    </source>
</evidence>
<evidence type="ECO:0000256" key="1">
    <source>
        <dbReference type="SAM" id="Coils"/>
    </source>
</evidence>
<accession>A0A0A1UW33</accession>
<reference evidence="5 6" key="1">
    <citation type="submission" date="2014-02" db="EMBL/GenBank/DDBJ databases">
        <title>The genome sequence of the entomopathogenic fungus Metarhizium robertsii ARSEF 2575.</title>
        <authorList>
            <person name="Giuliano Garisto Donzelli B."/>
            <person name="Roe B.A."/>
            <person name="Macmil S.L."/>
            <person name="Krasnoff S.B."/>
            <person name="Gibson D.M."/>
        </authorList>
    </citation>
    <scope>NUCLEOTIDE SEQUENCE [LARGE SCALE GENOMIC DNA]</scope>
    <source>
        <strain evidence="5 6">ARSEF 2575</strain>
    </source>
</reference>
<feature type="compositionally biased region" description="Acidic residues" evidence="2">
    <location>
        <begin position="386"/>
        <end position="424"/>
    </location>
</feature>
<feature type="coiled-coil region" evidence="1">
    <location>
        <begin position="621"/>
        <end position="655"/>
    </location>
</feature>
<dbReference type="PANTHER" id="PTHR33119:SF1">
    <property type="entry name" value="FE2OG DIOXYGENASE DOMAIN-CONTAINING PROTEIN"/>
    <property type="match status" value="1"/>
</dbReference>
<feature type="region of interest" description="Disordered" evidence="2">
    <location>
        <begin position="1"/>
        <end position="30"/>
    </location>
</feature>
<evidence type="ECO:0000259" key="3">
    <source>
        <dbReference type="Pfam" id="PF14033"/>
    </source>
</evidence>
<dbReference type="Pfam" id="PF14033">
    <property type="entry name" value="DUF4246"/>
    <property type="match status" value="1"/>
</dbReference>
<dbReference type="Pfam" id="PF21666">
    <property type="entry name" value="DUF4246_N"/>
    <property type="match status" value="1"/>
</dbReference>
<evidence type="ECO:0000313" key="6">
    <source>
        <dbReference type="Proteomes" id="UP000030151"/>
    </source>
</evidence>
<feature type="compositionally biased region" description="Pro residues" evidence="2">
    <location>
        <begin position="18"/>
        <end position="28"/>
    </location>
</feature>
<dbReference type="Proteomes" id="UP000030151">
    <property type="component" value="Unassembled WGS sequence"/>
</dbReference>
<proteinExistence type="predicted"/>
<dbReference type="EMBL" id="JELW01000007">
    <property type="protein sequence ID" value="EXV01518.1"/>
    <property type="molecule type" value="Genomic_DNA"/>
</dbReference>
<dbReference type="HOGENOM" id="CLU_012066_2_1_1"/>
<dbReference type="InterPro" id="IPR049207">
    <property type="entry name" value="DUF4246_N"/>
</dbReference>
<name>A0A0A1UW33_9HYPO</name>
<dbReference type="OrthoDB" id="4937039at2759"/>
<evidence type="ECO:0000256" key="2">
    <source>
        <dbReference type="SAM" id="MobiDB-lite"/>
    </source>
</evidence>
<protein>
    <submittedName>
        <fullName evidence="5">DUF4246 domain protein</fullName>
    </submittedName>
</protein>
<dbReference type="PANTHER" id="PTHR33119">
    <property type="entry name" value="IFI3P"/>
    <property type="match status" value="1"/>
</dbReference>
<dbReference type="AlphaFoldDB" id="A0A0A1UW33"/>
<gene>
    <name evidence="5" type="ORF">X797_005034</name>
</gene>
<sequence>MENVQFVQFDDNASPRSSPRPKPRPIPTPSEAIRLPGYGLPLNYLPPRKERFPVLMGDRNKDWKATTLLIREVCMLKFMEDITNKPEWWRKVCDPNIAARWKQEVLSLNWAEYRKHGDFTKNMAEMCIQELRKKAALYEETSLIPVMDHSTCVIKSDKLVSEDLTERLKTAVKSLEHVADSDKDWHPGSDGKVLDLVHPSLFPLLYGRSRIMRHQRIGLDDCLNFCGRGFLLEKPGDDSESQLEATIDWRGAPIEVVSPRFQWLPCDVAIDEDGRATIESYINNLHPKDHAALYPVIGEFIQKSLPAWDLIYRWVKRFPVQRLTARKVGRGVSRPDVVPEEAAKQSEDGNDGAEHQNRELDGDTLGQLCSEETEDEKRKYYTSDGENSDESENPNDVDSEGEDYDDDDDDDDDEYDNSDIEEDDINKASPYFRVSRKHIRSSGFFNRTPRIQVIVKLANIHLTPDKPSYDGGSWHIEGQLNEHICATALFYYDCHNITESRLAFRTPANVENLGQRLKYQQNDRASIERVFAIRSGFDTLQDVGSVLTRPGRSLFFSNLCQHRVQPFKLEDPTKPGHRKILALFLVDPAIPVISTSNVPPQQRHWYTSGGQSEAVATVLQNMDSIMELDEAKKLREELMAERTVLQQNVDDELNQVEWSFCEH</sequence>
<evidence type="ECO:0000259" key="4">
    <source>
        <dbReference type="Pfam" id="PF21666"/>
    </source>
</evidence>
<feature type="domain" description="DUF4246" evidence="3">
    <location>
        <begin position="122"/>
        <end position="607"/>
    </location>
</feature>